<evidence type="ECO:0000256" key="13">
    <source>
        <dbReference type="ARBA" id="ARBA00044502"/>
    </source>
</evidence>
<dbReference type="PANTHER" id="PTHR33353">
    <property type="entry name" value="PUTATIVE (AFU_ORTHOLOGUE AFUA_1G12560)-RELATED"/>
    <property type="match status" value="1"/>
</dbReference>
<evidence type="ECO:0000256" key="9">
    <source>
        <dbReference type="ARBA" id="ARBA00023033"/>
    </source>
</evidence>
<comment type="similarity">
    <text evidence="13">Belongs to the polysaccharide monooxygenase AA9 family.</text>
</comment>
<feature type="domain" description="Auxiliary Activity family 9 catalytic" evidence="17">
    <location>
        <begin position="30"/>
        <end position="211"/>
    </location>
</feature>
<evidence type="ECO:0000256" key="14">
    <source>
        <dbReference type="ARBA" id="ARBA00045077"/>
    </source>
</evidence>
<evidence type="ECO:0000256" key="2">
    <source>
        <dbReference type="ARBA" id="ARBA00004613"/>
    </source>
</evidence>
<comment type="catalytic activity">
    <reaction evidence="14">
        <text>[(1-&gt;4)-beta-D-glucosyl]n+m + reduced acceptor + O2 = 4-dehydro-beta-D-glucosyl-[(1-&gt;4)-beta-D-glucosyl]n-1 + [(1-&gt;4)-beta-D-glucosyl]m + acceptor + H2O.</text>
        <dbReference type="EC" id="1.14.99.56"/>
    </reaction>
</comment>
<evidence type="ECO:0000256" key="7">
    <source>
        <dbReference type="ARBA" id="ARBA00023002"/>
    </source>
</evidence>
<keyword evidence="4" id="KW-0479">Metal-binding</keyword>
<evidence type="ECO:0000256" key="3">
    <source>
        <dbReference type="ARBA" id="ARBA00022525"/>
    </source>
</evidence>
<evidence type="ECO:0000256" key="10">
    <source>
        <dbReference type="ARBA" id="ARBA00023157"/>
    </source>
</evidence>
<dbReference type="EC" id="1.14.99.56" evidence="15"/>
<dbReference type="GO" id="GO:0030245">
    <property type="term" value="P:cellulose catabolic process"/>
    <property type="evidence" value="ECO:0007669"/>
    <property type="project" value="UniProtKB-KW"/>
</dbReference>
<evidence type="ECO:0000259" key="17">
    <source>
        <dbReference type="Pfam" id="PF03443"/>
    </source>
</evidence>
<gene>
    <name evidence="18" type="ORF">EG328_006369</name>
</gene>
<dbReference type="GO" id="GO:0004497">
    <property type="term" value="F:monooxygenase activity"/>
    <property type="evidence" value="ECO:0007669"/>
    <property type="project" value="UniProtKB-KW"/>
</dbReference>
<keyword evidence="11" id="KW-0119">Carbohydrate metabolism</keyword>
<keyword evidence="12" id="KW-0624">Polysaccharide degradation</keyword>
<evidence type="ECO:0000256" key="4">
    <source>
        <dbReference type="ARBA" id="ARBA00022723"/>
    </source>
</evidence>
<evidence type="ECO:0000256" key="15">
    <source>
        <dbReference type="ARBA" id="ARBA00047174"/>
    </source>
</evidence>
<dbReference type="InterPro" id="IPR005103">
    <property type="entry name" value="AA9_LPMO"/>
</dbReference>
<evidence type="ECO:0000256" key="12">
    <source>
        <dbReference type="ARBA" id="ARBA00023326"/>
    </source>
</evidence>
<keyword evidence="5 16" id="KW-0732">Signal</keyword>
<sequence length="226" mass="24144">MFSLLTLLALAPSFSLAHYTFGITNIAANTSAEWQYVRMTENHYNSAPIEDPSLAAIRCHEDPSPQNTSVATISAGSKITFKASNTIGHPGPVLFYMAKAPRGTDITTWKADGAVWFKIYEKGATVDETGVHFETGMDSIKATIPAAVPSGEYLVRAEHIGLHKMMKPQFYVGCAQVRVTGGGKGKPGPLVAFPGAYKMSDAGVSFNLYGSPVVPYVIPGPTVWSG</sequence>
<dbReference type="GO" id="GO:0046872">
    <property type="term" value="F:metal ion binding"/>
    <property type="evidence" value="ECO:0007669"/>
    <property type="project" value="UniProtKB-KW"/>
</dbReference>
<evidence type="ECO:0000313" key="18">
    <source>
        <dbReference type="EMBL" id="KAE9970264.1"/>
    </source>
</evidence>
<dbReference type="CDD" id="cd21175">
    <property type="entry name" value="LPMO_AA9"/>
    <property type="match status" value="1"/>
</dbReference>
<feature type="signal peptide" evidence="16">
    <location>
        <begin position="1"/>
        <end position="17"/>
    </location>
</feature>
<organism evidence="18 19">
    <name type="scientific">Venturia inaequalis</name>
    <name type="common">Apple scab fungus</name>
    <dbReference type="NCBI Taxonomy" id="5025"/>
    <lineage>
        <taxon>Eukaryota</taxon>
        <taxon>Fungi</taxon>
        <taxon>Dikarya</taxon>
        <taxon>Ascomycota</taxon>
        <taxon>Pezizomycotina</taxon>
        <taxon>Dothideomycetes</taxon>
        <taxon>Pleosporomycetidae</taxon>
        <taxon>Venturiales</taxon>
        <taxon>Venturiaceae</taxon>
        <taxon>Venturia</taxon>
    </lineage>
</organism>
<dbReference type="Gene3D" id="2.70.50.70">
    <property type="match status" value="1"/>
</dbReference>
<dbReference type="Proteomes" id="UP000447873">
    <property type="component" value="Unassembled WGS sequence"/>
</dbReference>
<protein>
    <recommendedName>
        <fullName evidence="15">lytic cellulose monooxygenase (C4-dehydrogenating)</fullName>
        <ecNumber evidence="15">1.14.99.56</ecNumber>
    </recommendedName>
</protein>
<comment type="caution">
    <text evidence="18">The sequence shown here is derived from an EMBL/GenBank/DDBJ whole genome shotgun (WGS) entry which is preliminary data.</text>
</comment>
<evidence type="ECO:0000256" key="16">
    <source>
        <dbReference type="SAM" id="SignalP"/>
    </source>
</evidence>
<reference evidence="18 19" key="1">
    <citation type="submission" date="2018-12" db="EMBL/GenBank/DDBJ databases">
        <title>Venturia inaequalis Genome Resource.</title>
        <authorList>
            <person name="Lichtner F.J."/>
        </authorList>
    </citation>
    <scope>NUCLEOTIDE SEQUENCE [LARGE SCALE GENOMIC DNA]</scope>
    <source>
        <strain evidence="18 19">120213</strain>
    </source>
</reference>
<evidence type="ECO:0000256" key="6">
    <source>
        <dbReference type="ARBA" id="ARBA00023001"/>
    </source>
</evidence>
<keyword evidence="7" id="KW-0560">Oxidoreductase</keyword>
<comment type="subcellular location">
    <subcellularLocation>
        <location evidence="2">Secreted</location>
    </subcellularLocation>
</comment>
<evidence type="ECO:0000256" key="1">
    <source>
        <dbReference type="ARBA" id="ARBA00001973"/>
    </source>
</evidence>
<evidence type="ECO:0000256" key="8">
    <source>
        <dbReference type="ARBA" id="ARBA00023008"/>
    </source>
</evidence>
<keyword evidence="8" id="KW-0186">Copper</keyword>
<keyword evidence="9" id="KW-0503">Monooxygenase</keyword>
<proteinExistence type="inferred from homology"/>
<dbReference type="AlphaFoldDB" id="A0A8H3UKC3"/>
<evidence type="ECO:0000256" key="5">
    <source>
        <dbReference type="ARBA" id="ARBA00022729"/>
    </source>
</evidence>
<keyword evidence="3" id="KW-0964">Secreted</keyword>
<feature type="chain" id="PRO_5034964389" description="lytic cellulose monooxygenase (C4-dehydrogenating)" evidence="16">
    <location>
        <begin position="18"/>
        <end position="226"/>
    </location>
</feature>
<keyword evidence="10" id="KW-1015">Disulfide bond</keyword>
<comment type="cofactor">
    <cofactor evidence="1">
        <name>Cu(2+)</name>
        <dbReference type="ChEBI" id="CHEBI:29036"/>
    </cofactor>
</comment>
<evidence type="ECO:0000313" key="19">
    <source>
        <dbReference type="Proteomes" id="UP000447873"/>
    </source>
</evidence>
<dbReference type="GO" id="GO:0005576">
    <property type="term" value="C:extracellular region"/>
    <property type="evidence" value="ECO:0007669"/>
    <property type="project" value="UniProtKB-SubCell"/>
</dbReference>
<dbReference type="PANTHER" id="PTHR33353:SF10">
    <property type="entry name" value="ENDO-BETA-1,4-GLUCANASE D"/>
    <property type="match status" value="1"/>
</dbReference>
<dbReference type="Pfam" id="PF03443">
    <property type="entry name" value="AA9"/>
    <property type="match status" value="1"/>
</dbReference>
<dbReference type="InterPro" id="IPR049892">
    <property type="entry name" value="AA9"/>
</dbReference>
<name>A0A8H3UKC3_VENIN</name>
<evidence type="ECO:0000256" key="11">
    <source>
        <dbReference type="ARBA" id="ARBA00023277"/>
    </source>
</evidence>
<keyword evidence="6" id="KW-0136">Cellulose degradation</keyword>
<accession>A0A8H3UKC3</accession>
<dbReference type="EMBL" id="WNWS01000337">
    <property type="protein sequence ID" value="KAE9970264.1"/>
    <property type="molecule type" value="Genomic_DNA"/>
</dbReference>